<feature type="chain" id="PRO_5003409489" description="GOLD domain-containing protein" evidence="9">
    <location>
        <begin position="24"/>
        <end position="219"/>
    </location>
</feature>
<protein>
    <recommendedName>
        <fullName evidence="10">GOLD domain-containing protein</fullName>
    </recommendedName>
</protein>
<keyword evidence="6 8" id="KW-0472">Membrane</keyword>
<keyword evidence="4 9" id="KW-0732">Signal</keyword>
<evidence type="ECO:0000256" key="6">
    <source>
        <dbReference type="ARBA" id="ARBA00023136"/>
    </source>
</evidence>
<evidence type="ECO:0000256" key="2">
    <source>
        <dbReference type="ARBA" id="ARBA00007104"/>
    </source>
</evidence>
<gene>
    <name evidence="11" type="ORF">CTHT_0051870</name>
</gene>
<dbReference type="STRING" id="759272.G0SDI1"/>
<dbReference type="PANTHER" id="PTHR22811">
    <property type="entry name" value="TRANSMEMBRANE EMP24 DOMAIN-CONTAINING PROTEIN"/>
    <property type="match status" value="1"/>
</dbReference>
<name>G0SDI1_CHATD</name>
<dbReference type="eggNOG" id="KOG1691">
    <property type="taxonomic scope" value="Eukaryota"/>
</dbReference>
<comment type="similarity">
    <text evidence="2 7">Belongs to the EMP24/GP25L family.</text>
</comment>
<dbReference type="SMART" id="SM01190">
    <property type="entry name" value="EMP24_GP25L"/>
    <property type="match status" value="1"/>
</dbReference>
<proteinExistence type="inferred from homology"/>
<dbReference type="OrthoDB" id="759142at2759"/>
<evidence type="ECO:0000256" key="5">
    <source>
        <dbReference type="ARBA" id="ARBA00022989"/>
    </source>
</evidence>
<dbReference type="GO" id="GO:0016020">
    <property type="term" value="C:membrane"/>
    <property type="evidence" value="ECO:0007669"/>
    <property type="project" value="UniProtKB-SubCell"/>
</dbReference>
<evidence type="ECO:0000313" key="12">
    <source>
        <dbReference type="Proteomes" id="UP000008066"/>
    </source>
</evidence>
<evidence type="ECO:0000259" key="10">
    <source>
        <dbReference type="PROSITE" id="PS50866"/>
    </source>
</evidence>
<feature type="transmembrane region" description="Helical" evidence="8">
    <location>
        <begin position="189"/>
        <end position="209"/>
    </location>
</feature>
<dbReference type="KEGG" id="cthr:CTHT_0051870"/>
<evidence type="ECO:0000256" key="1">
    <source>
        <dbReference type="ARBA" id="ARBA00004479"/>
    </source>
</evidence>
<feature type="signal peptide" evidence="9">
    <location>
        <begin position="1"/>
        <end position="23"/>
    </location>
</feature>
<evidence type="ECO:0000313" key="11">
    <source>
        <dbReference type="EMBL" id="EGS18582.1"/>
    </source>
</evidence>
<organism evidence="12">
    <name type="scientific">Chaetomium thermophilum (strain DSM 1495 / CBS 144.50 / IMI 039719)</name>
    <name type="common">Thermochaetoides thermophila</name>
    <dbReference type="NCBI Taxonomy" id="759272"/>
    <lineage>
        <taxon>Eukaryota</taxon>
        <taxon>Fungi</taxon>
        <taxon>Dikarya</taxon>
        <taxon>Ascomycota</taxon>
        <taxon>Pezizomycotina</taxon>
        <taxon>Sordariomycetes</taxon>
        <taxon>Sordariomycetidae</taxon>
        <taxon>Sordariales</taxon>
        <taxon>Chaetomiaceae</taxon>
        <taxon>Thermochaetoides</taxon>
    </lineage>
</organism>
<evidence type="ECO:0000256" key="7">
    <source>
        <dbReference type="RuleBase" id="RU003827"/>
    </source>
</evidence>
<dbReference type="InterPro" id="IPR009038">
    <property type="entry name" value="GOLD_dom"/>
</dbReference>
<reference evidence="11 12" key="1">
    <citation type="journal article" date="2011" name="Cell">
        <title>Insight into structure and assembly of the nuclear pore complex by utilizing the genome of a eukaryotic thermophile.</title>
        <authorList>
            <person name="Amlacher S."/>
            <person name="Sarges P."/>
            <person name="Flemming D."/>
            <person name="van Noort V."/>
            <person name="Kunze R."/>
            <person name="Devos D.P."/>
            <person name="Arumugam M."/>
            <person name="Bork P."/>
            <person name="Hurt E."/>
        </authorList>
    </citation>
    <scope>NUCLEOTIDE SEQUENCE [LARGE SCALE GENOMIC DNA]</scope>
    <source>
        <strain evidence="12">DSM 1495 / CBS 144.50 / IMI 039719</strain>
    </source>
</reference>
<dbReference type="InterPro" id="IPR015720">
    <property type="entry name" value="Emp24-like"/>
</dbReference>
<dbReference type="GeneID" id="18259225"/>
<dbReference type="RefSeq" id="XP_006695527.1">
    <property type="nucleotide sequence ID" value="XM_006695464.1"/>
</dbReference>
<dbReference type="EMBL" id="GL988045">
    <property type="protein sequence ID" value="EGS18582.1"/>
    <property type="molecule type" value="Genomic_DNA"/>
</dbReference>
<feature type="domain" description="GOLD" evidence="10">
    <location>
        <begin position="39"/>
        <end position="129"/>
    </location>
</feature>
<dbReference type="Pfam" id="PF01105">
    <property type="entry name" value="EMP24_GP25L"/>
    <property type="match status" value="1"/>
</dbReference>
<dbReference type="PROSITE" id="PS50866">
    <property type="entry name" value="GOLD"/>
    <property type="match status" value="1"/>
</dbReference>
<evidence type="ECO:0000256" key="4">
    <source>
        <dbReference type="ARBA" id="ARBA00022729"/>
    </source>
</evidence>
<dbReference type="Proteomes" id="UP000008066">
    <property type="component" value="Unassembled WGS sequence"/>
</dbReference>
<evidence type="ECO:0000256" key="9">
    <source>
        <dbReference type="SAM" id="SignalP"/>
    </source>
</evidence>
<accession>G0SDI1</accession>
<sequence length="219" mass="25002">MARIPLLQRVCSILLLLAVGATALKFEIQAGSGHDAKSRRCIRNFVQKDQLVVVTAISDGYRGDGMQLSMHITDATGNEYGKPRDFAGEQRVVFTSHADAPFDVCFENVLTGSRYVDRPFRSIELDVDIGADAKDWAAIQAAEKLKPVETELRRIEELVAEIVNEMEYLRLREQKLRDTNESTNSRVKWFGFATTFLLIALWVWQIMYLRAYFRSKHLI</sequence>
<keyword evidence="12" id="KW-1185">Reference proteome</keyword>
<comment type="subcellular location">
    <subcellularLocation>
        <location evidence="1 7">Membrane</location>
        <topology evidence="1 7">Single-pass type I membrane protein</topology>
    </subcellularLocation>
</comment>
<keyword evidence="5 8" id="KW-1133">Transmembrane helix</keyword>
<dbReference type="AlphaFoldDB" id="G0SDI1"/>
<keyword evidence="3 7" id="KW-0812">Transmembrane</keyword>
<evidence type="ECO:0000256" key="3">
    <source>
        <dbReference type="ARBA" id="ARBA00022692"/>
    </source>
</evidence>
<dbReference type="HOGENOM" id="CLU_066963_3_0_1"/>
<dbReference type="OMA" id="DVFEACF"/>
<evidence type="ECO:0000256" key="8">
    <source>
        <dbReference type="SAM" id="Phobius"/>
    </source>
</evidence>